<dbReference type="EMBL" id="QXEC01000032">
    <property type="protein sequence ID" value="RIV33187.1"/>
    <property type="molecule type" value="Genomic_DNA"/>
</dbReference>
<keyword evidence="1" id="KW-0472">Membrane</keyword>
<keyword evidence="1" id="KW-1133">Transmembrane helix</keyword>
<sequence length="257" mass="25300">MAPPTPPAASQAAWFPNPVGAGEGAAGFGAGFAGDGGAACGLGAGLGPGVGSVGGLTFLVGVGVGSGLGVGVGSGVGVGLGLGVGVGVGVGLGFGVDVRSFGPVSGGGEPGLLNSFEKNEPRASGPIPSSAPSEPIAALAPSRLVSNFGRVPMSICMRCTIRSSSTSIATLMSWASVTAYRIRFNRLRISSCITSRATAMARNGPVGSSQENAAAIIMSSIIWIAPPMIISLAYCTSMPRFRWVSANSLAVFTAVGR</sequence>
<keyword evidence="3" id="KW-1185">Reference proteome</keyword>
<evidence type="ECO:0000256" key="1">
    <source>
        <dbReference type="SAM" id="Phobius"/>
    </source>
</evidence>
<name>A0A418MNZ4_9ACTN</name>
<protein>
    <submittedName>
        <fullName evidence="2">Uncharacterized protein</fullName>
    </submittedName>
</protein>
<feature type="transmembrane region" description="Helical" evidence="1">
    <location>
        <begin position="213"/>
        <end position="235"/>
    </location>
</feature>
<evidence type="ECO:0000313" key="2">
    <source>
        <dbReference type="EMBL" id="RIV33187.1"/>
    </source>
</evidence>
<reference evidence="2 3" key="1">
    <citation type="submission" date="2018-08" db="EMBL/GenBank/DDBJ databases">
        <title>Jishengella sp. nov., isolated from a root of Azadirachta indica A. Juss. var. siamensis Valenton.</title>
        <authorList>
            <person name="Kuncharoen N."/>
            <person name="Tanasupawat S."/>
            <person name="Kudo T."/>
            <person name="Ohkuma M."/>
        </authorList>
    </citation>
    <scope>NUCLEOTIDE SEQUENCE [LARGE SCALE GENOMIC DNA]</scope>
    <source>
        <strain evidence="2 3">AZ1-13</strain>
    </source>
</reference>
<dbReference type="Proteomes" id="UP000283832">
    <property type="component" value="Unassembled WGS sequence"/>
</dbReference>
<proteinExistence type="predicted"/>
<keyword evidence="1" id="KW-0812">Transmembrane</keyword>
<comment type="caution">
    <text evidence="2">The sequence shown here is derived from an EMBL/GenBank/DDBJ whole genome shotgun (WGS) entry which is preliminary data.</text>
</comment>
<accession>A0A418MNZ4</accession>
<gene>
    <name evidence="2" type="ORF">D2L64_23895</name>
</gene>
<dbReference type="AlphaFoldDB" id="A0A418MNZ4"/>
<organism evidence="2 3">
    <name type="scientific">Micromonospora radicis</name>
    <dbReference type="NCBI Taxonomy" id="1894971"/>
    <lineage>
        <taxon>Bacteria</taxon>
        <taxon>Bacillati</taxon>
        <taxon>Actinomycetota</taxon>
        <taxon>Actinomycetes</taxon>
        <taxon>Micromonosporales</taxon>
        <taxon>Micromonosporaceae</taxon>
        <taxon>Micromonospora</taxon>
    </lineage>
</organism>
<evidence type="ECO:0000313" key="3">
    <source>
        <dbReference type="Proteomes" id="UP000283832"/>
    </source>
</evidence>